<protein>
    <submittedName>
        <fullName evidence="1">Uncharacterized protein</fullName>
    </submittedName>
</protein>
<accession>A0A2N8PFZ2</accession>
<reference evidence="2" key="1">
    <citation type="submission" date="2015-09" db="EMBL/GenBank/DDBJ databases">
        <authorList>
            <person name="Graham D.E."/>
            <person name="Mahan K.M."/>
            <person name="Klingeman D.M."/>
            <person name="Fida T."/>
            <person name="Giannone R.J."/>
            <person name="Hettich R.L."/>
            <person name="Parry R.J."/>
            <person name="Spain J.C."/>
        </authorList>
    </citation>
    <scope>NUCLEOTIDE SEQUENCE [LARGE SCALE GENOMIC DNA]</scope>
    <source>
        <strain evidence="2">JCM 4701</strain>
    </source>
</reference>
<evidence type="ECO:0000313" key="1">
    <source>
        <dbReference type="EMBL" id="PNE39944.1"/>
    </source>
</evidence>
<dbReference type="AlphaFoldDB" id="A0A2N8PFZ2"/>
<proteinExistence type="predicted"/>
<gene>
    <name evidence="1" type="ORF">AOB60_02415</name>
</gene>
<keyword evidence="2" id="KW-1185">Reference proteome</keyword>
<sequence length="97" mass="10911">MSTQLLEVVGYFSFAWSRRRIPRAFSERPAAVTVTARMRPIVSVRMPRFLPTIFLAASVPWLVRGTLLEVFTLWVSITEAVGSGLRPSFTRASPVRS</sequence>
<dbReference type="Proteomes" id="UP000236047">
    <property type="component" value="Unassembled WGS sequence"/>
</dbReference>
<comment type="caution">
    <text evidence="1">The sequence shown here is derived from an EMBL/GenBank/DDBJ whole genome shotgun (WGS) entry which is preliminary data.</text>
</comment>
<dbReference type="EMBL" id="LJSN01000002">
    <property type="protein sequence ID" value="PNE39944.1"/>
    <property type="molecule type" value="Genomic_DNA"/>
</dbReference>
<organism evidence="1 2">
    <name type="scientific">Streptomyces noursei</name>
    <name type="common">Streptomyces albulus</name>
    <dbReference type="NCBI Taxonomy" id="1971"/>
    <lineage>
        <taxon>Bacteria</taxon>
        <taxon>Bacillati</taxon>
        <taxon>Actinomycetota</taxon>
        <taxon>Actinomycetes</taxon>
        <taxon>Kitasatosporales</taxon>
        <taxon>Streptomycetaceae</taxon>
        <taxon>Streptomyces</taxon>
    </lineage>
</organism>
<name>A0A2N8PFZ2_STRNR</name>
<evidence type="ECO:0000313" key="2">
    <source>
        <dbReference type="Proteomes" id="UP000236047"/>
    </source>
</evidence>